<evidence type="ECO:0000256" key="1">
    <source>
        <dbReference type="SAM" id="MobiDB-lite"/>
    </source>
</evidence>
<comment type="caution">
    <text evidence="3">The sequence shown here is derived from an EMBL/GenBank/DDBJ whole genome shotgun (WGS) entry which is preliminary data.</text>
</comment>
<evidence type="ECO:0000256" key="2">
    <source>
        <dbReference type="SAM" id="SignalP"/>
    </source>
</evidence>
<dbReference type="EMBL" id="CAAALY010126422">
    <property type="protein sequence ID" value="VEL31781.1"/>
    <property type="molecule type" value="Genomic_DNA"/>
</dbReference>
<evidence type="ECO:0000313" key="3">
    <source>
        <dbReference type="EMBL" id="VEL31781.1"/>
    </source>
</evidence>
<feature type="chain" id="PRO_5019261923" evidence="2">
    <location>
        <begin position="20"/>
        <end position="61"/>
    </location>
</feature>
<feature type="region of interest" description="Disordered" evidence="1">
    <location>
        <begin position="38"/>
        <end position="61"/>
    </location>
</feature>
<evidence type="ECO:0000313" key="4">
    <source>
        <dbReference type="Proteomes" id="UP000784294"/>
    </source>
</evidence>
<dbReference type="AlphaFoldDB" id="A0A448X9Q5"/>
<organism evidence="3 4">
    <name type="scientific">Protopolystoma xenopodis</name>
    <dbReference type="NCBI Taxonomy" id="117903"/>
    <lineage>
        <taxon>Eukaryota</taxon>
        <taxon>Metazoa</taxon>
        <taxon>Spiralia</taxon>
        <taxon>Lophotrochozoa</taxon>
        <taxon>Platyhelminthes</taxon>
        <taxon>Monogenea</taxon>
        <taxon>Polyopisthocotylea</taxon>
        <taxon>Polystomatidea</taxon>
        <taxon>Polystomatidae</taxon>
        <taxon>Protopolystoma</taxon>
    </lineage>
</organism>
<keyword evidence="4" id="KW-1185">Reference proteome</keyword>
<feature type="compositionally biased region" description="Basic and acidic residues" evidence="1">
    <location>
        <begin position="51"/>
        <end position="61"/>
    </location>
</feature>
<protein>
    <submittedName>
        <fullName evidence="3">Uncharacterized protein</fullName>
    </submittedName>
</protein>
<keyword evidence="2" id="KW-0732">Signal</keyword>
<proteinExistence type="predicted"/>
<sequence>MFLSVTLSCLPVLITHLLSQTRKRPDVGCTNFKHMAKEKSTPTVEEDFRDDVEMKEAHERQ</sequence>
<accession>A0A448X9Q5</accession>
<reference evidence="3" key="1">
    <citation type="submission" date="2018-11" db="EMBL/GenBank/DDBJ databases">
        <authorList>
            <consortium name="Pathogen Informatics"/>
        </authorList>
    </citation>
    <scope>NUCLEOTIDE SEQUENCE</scope>
</reference>
<gene>
    <name evidence="3" type="ORF">PXEA_LOCUS25221</name>
</gene>
<dbReference type="Proteomes" id="UP000784294">
    <property type="component" value="Unassembled WGS sequence"/>
</dbReference>
<feature type="non-terminal residue" evidence="3">
    <location>
        <position position="61"/>
    </location>
</feature>
<name>A0A448X9Q5_9PLAT</name>
<feature type="signal peptide" evidence="2">
    <location>
        <begin position="1"/>
        <end position="19"/>
    </location>
</feature>